<gene>
    <name evidence="2" type="ORF">X777_07972</name>
</gene>
<keyword evidence="3" id="KW-1185">Reference proteome</keyword>
<sequence>INTEILGEIFPTHRKYRNLPKQERNGEAKEPRLEKRTGCNERLIRSARGEYRNLAHNDV</sequence>
<evidence type="ECO:0000313" key="3">
    <source>
        <dbReference type="Proteomes" id="UP000053097"/>
    </source>
</evidence>
<evidence type="ECO:0000256" key="1">
    <source>
        <dbReference type="SAM" id="MobiDB-lite"/>
    </source>
</evidence>
<accession>A0A026WA47</accession>
<feature type="region of interest" description="Disordered" evidence="1">
    <location>
        <begin position="17"/>
        <end position="38"/>
    </location>
</feature>
<feature type="compositionally biased region" description="Basic and acidic residues" evidence="1">
    <location>
        <begin position="20"/>
        <end position="38"/>
    </location>
</feature>
<evidence type="ECO:0000313" key="2">
    <source>
        <dbReference type="EMBL" id="EZA52853.1"/>
    </source>
</evidence>
<name>A0A026WA47_OOCBI</name>
<dbReference type="EMBL" id="KK107312">
    <property type="protein sequence ID" value="EZA52853.1"/>
    <property type="molecule type" value="Genomic_DNA"/>
</dbReference>
<proteinExistence type="predicted"/>
<protein>
    <submittedName>
        <fullName evidence="2">Uncharacterized protein</fullName>
    </submittedName>
</protein>
<dbReference type="Proteomes" id="UP000053097">
    <property type="component" value="Unassembled WGS sequence"/>
</dbReference>
<feature type="non-terminal residue" evidence="2">
    <location>
        <position position="1"/>
    </location>
</feature>
<organism evidence="2 3">
    <name type="scientific">Ooceraea biroi</name>
    <name type="common">Clonal raider ant</name>
    <name type="synonym">Cerapachys biroi</name>
    <dbReference type="NCBI Taxonomy" id="2015173"/>
    <lineage>
        <taxon>Eukaryota</taxon>
        <taxon>Metazoa</taxon>
        <taxon>Ecdysozoa</taxon>
        <taxon>Arthropoda</taxon>
        <taxon>Hexapoda</taxon>
        <taxon>Insecta</taxon>
        <taxon>Pterygota</taxon>
        <taxon>Neoptera</taxon>
        <taxon>Endopterygota</taxon>
        <taxon>Hymenoptera</taxon>
        <taxon>Apocrita</taxon>
        <taxon>Aculeata</taxon>
        <taxon>Formicoidea</taxon>
        <taxon>Formicidae</taxon>
        <taxon>Dorylinae</taxon>
        <taxon>Ooceraea</taxon>
    </lineage>
</organism>
<dbReference type="AlphaFoldDB" id="A0A026WA47"/>
<feature type="non-terminal residue" evidence="2">
    <location>
        <position position="59"/>
    </location>
</feature>
<reference evidence="2 3" key="1">
    <citation type="journal article" date="2014" name="Curr. Biol.">
        <title>The genome of the clonal raider ant Cerapachys biroi.</title>
        <authorList>
            <person name="Oxley P.R."/>
            <person name="Ji L."/>
            <person name="Fetter-Pruneda I."/>
            <person name="McKenzie S.K."/>
            <person name="Li C."/>
            <person name="Hu H."/>
            <person name="Zhang G."/>
            <person name="Kronauer D.J."/>
        </authorList>
    </citation>
    <scope>NUCLEOTIDE SEQUENCE [LARGE SCALE GENOMIC DNA]</scope>
</reference>